<proteinExistence type="predicted"/>
<reference evidence="5" key="1">
    <citation type="journal article" date="2013" name="Genome Announc.">
        <title>Genome sequence of the food spoilage yeast Zygosaccharomyces bailii CLIB 213(T).</title>
        <authorList>
            <person name="Galeote V."/>
            <person name="Bigey F."/>
            <person name="Devillers H."/>
            <person name="Neuveglise C."/>
            <person name="Dequin S."/>
        </authorList>
    </citation>
    <scope>NUCLEOTIDE SEQUENCE [LARGE SCALE GENOMIC DNA]</scope>
    <source>
        <strain evidence="5">CLIB 213 / ATCC 58445 / CBS 680 / CCRC 21525 / NBRC 1098 / NCYC 1416 / NRRL Y-2227</strain>
    </source>
</reference>
<dbReference type="EMBL" id="HG316454">
    <property type="protein sequence ID" value="CDF87954.1"/>
    <property type="molecule type" value="Genomic_DNA"/>
</dbReference>
<keyword evidence="5" id="KW-1185">Reference proteome</keyword>
<gene>
    <name evidence="4" type="ORF">BN860_18250g</name>
</gene>
<evidence type="ECO:0000259" key="3">
    <source>
        <dbReference type="Pfam" id="PF25995"/>
    </source>
</evidence>
<dbReference type="GO" id="GO:0070822">
    <property type="term" value="C:Sin3-type complex"/>
    <property type="evidence" value="ECO:0007669"/>
    <property type="project" value="TreeGrafter"/>
</dbReference>
<evidence type="ECO:0000313" key="5">
    <source>
        <dbReference type="Proteomes" id="UP000019375"/>
    </source>
</evidence>
<keyword evidence="1" id="KW-0175">Coiled coil</keyword>
<dbReference type="AlphaFoldDB" id="A0A8J2T3V6"/>
<evidence type="ECO:0000313" key="4">
    <source>
        <dbReference type="EMBL" id="CDF87954.1"/>
    </source>
</evidence>
<organism evidence="4 5">
    <name type="scientific">Zygosaccharomyces bailii (strain CLIB 213 / ATCC 58445 / CBS 680 / BCRC 21525 / NBRC 1098 / NCYC 1416 / NRRL Y-2227)</name>
    <dbReference type="NCBI Taxonomy" id="1333698"/>
    <lineage>
        <taxon>Eukaryota</taxon>
        <taxon>Fungi</taxon>
        <taxon>Dikarya</taxon>
        <taxon>Ascomycota</taxon>
        <taxon>Saccharomycotina</taxon>
        <taxon>Saccharomycetes</taxon>
        <taxon>Saccharomycetales</taxon>
        <taxon>Saccharomycetaceae</taxon>
        <taxon>Zygosaccharomyces</taxon>
    </lineage>
</organism>
<dbReference type="OrthoDB" id="19806at2759"/>
<accession>A0A8J2T3V6</accession>
<protein>
    <submittedName>
        <fullName evidence="4">BN860_18250g1_1</fullName>
    </submittedName>
</protein>
<dbReference type="PANTHER" id="PTHR31011">
    <property type="entry name" value="PROTEIN STB2-RELATED"/>
    <property type="match status" value="1"/>
</dbReference>
<feature type="domain" description="STB6-like N-terminal" evidence="3">
    <location>
        <begin position="35"/>
        <end position="171"/>
    </location>
</feature>
<dbReference type="InterPro" id="IPR059025">
    <property type="entry name" value="STB6_N"/>
</dbReference>
<dbReference type="Pfam" id="PF25995">
    <property type="entry name" value="STB6_N"/>
    <property type="match status" value="1"/>
</dbReference>
<feature type="region of interest" description="Disordered" evidence="2">
    <location>
        <begin position="444"/>
        <end position="464"/>
    </location>
</feature>
<sequence>MTIEEGHKDNVFQLPRAGRTNKPINKTTVPEPLASYIFPDIRALHEIRLETFVHLTYEEITVHGFEIYIVEQWAAERKVSTVITSYTGNSQDTINAVQVVLPKNPERWPGKLREYYEDLSIFAKARSMPKGSLFITNLATVPSTLNLLHVECGDIRVIWKDFEVNFDLKKLRCGGRSALLLCGTSAAAEDKFRQLYKISIESSERERQLEELGQYEHFSQLKQNYNPVIELITMVQICLSYFNLYHDMKDGLLCDKTEAAVARFWQKYGKYYFGIDRPRNEGTSGPATVAALISLVLSCYFKLQVEDCISSKDPFEADEFFGGIYTFQKKYGLTRGTNPVYLDDLTLQRLFEVSAKTSNSDIFKFKKVVKSTVSDITGKGNPMHLSNEILTTDLDALVRKIHGGSLGLLWKSKGRLRKNFYKDYDNFCEIRYARGNPKAVLDKQANQMRSDGSESQESSSDEQGKHVFDTNLARYNTSSSSVSASSMFCNYDKANYASNFNINKLYHGEYFRRNSSPLLFNESSDQESLPPDEQSHGLYRANSFSDVQDVVEAWSLPFDPSLVKMARDLLKLHNQIQSQEREKKSNQGCMRGDEDLHAGHEGHYKVDFEQEDHCRADFEHLISHLQNNQQLYSHRVKELENNHKEVENKQLLLHGEMRELSSLASKFKYDMGILDIRMRDVEESISQFDKKLAAVQKSLVDQGLGTALGSELLVDKEQLEKCLQDFLQAENTKYEGVCCRVCSKKYFKQLHNDFKAWTSWTINRFFNRGEIPNTQKNI</sequence>
<dbReference type="Proteomes" id="UP000019375">
    <property type="component" value="Unassembled WGS sequence"/>
</dbReference>
<evidence type="ECO:0000256" key="1">
    <source>
        <dbReference type="SAM" id="Coils"/>
    </source>
</evidence>
<dbReference type="PANTHER" id="PTHR31011:SF2">
    <property type="entry name" value="PROTEIN STB2-RELATED"/>
    <property type="match status" value="1"/>
</dbReference>
<evidence type="ECO:0000256" key="2">
    <source>
        <dbReference type="SAM" id="MobiDB-lite"/>
    </source>
</evidence>
<name>A0A8J2T3V6_ZYGB2</name>
<feature type="coiled-coil region" evidence="1">
    <location>
        <begin position="622"/>
        <end position="656"/>
    </location>
</feature>
<dbReference type="InterPro" id="IPR038919">
    <property type="entry name" value="STB2/STB2"/>
</dbReference>